<dbReference type="OrthoDB" id="9804077at2"/>
<gene>
    <name evidence="1" type="ORF">SAMN05444359_10522</name>
</gene>
<dbReference type="AlphaFoldDB" id="A0A1H9CUF8"/>
<organism evidence="1 2">
    <name type="scientific">Neolewinella agarilytica</name>
    <dbReference type="NCBI Taxonomy" id="478744"/>
    <lineage>
        <taxon>Bacteria</taxon>
        <taxon>Pseudomonadati</taxon>
        <taxon>Bacteroidota</taxon>
        <taxon>Saprospiria</taxon>
        <taxon>Saprospirales</taxon>
        <taxon>Lewinellaceae</taxon>
        <taxon>Neolewinella</taxon>
    </lineage>
</organism>
<sequence length="804" mass="92081">MSEIESFYEQGLLSLEELIRWYKLSDMTRNEATTRLHLIDVILKEVLNWEPENIIAEESHNGEYADYVLKSTRRLAILEAKKEGLSFELPVKHNRLIYSLKSLCRDHKDLKIALDQVRGYCQERGVEIGIVSNGWQFVGFIANRTDGTPPLEGNAIVFDSFDRIKNHYKEFWNSFSYSGISEKYLKYSLLGKSIENLPPKKSSRIPVYPGIKGRNNFQTEMQLLSELVLEDVLNESEIEEIFLKECYAKSGALSKYASLSKDILTSRYKYLYEDNESSFVIDEAANRKGISSDLKEMFANSLTKRPIMLIGDVGVGKSTFIDNLMKVEAKEVINKSIALKINLGSSAILKVDLGEAILDEIYNILLSNYDIDINSDGFVRGAYHSELKRFKNGPIKRLFEIDEKAALLKEYDFLTSKVNDRPQHYLVAFNHITKARKKQVVIFLDNCDQRSYETQQQAFLISEELANSWPVLVFLALRPETFHLSLKKGALSGYHPKAFTIAPPRVDDVILKRLEFARNITQGRLELKSAQVTTSFHKLDQLIEVLLYSLRINPDLFEFIDNISNGNVRIAIGYVKLFLGSGHVNTEKILNIKEKDGSYLIPLHEFQRAVIFGDNSYYNSSNTTITNVFDIISNDKKEHFISPILLAIVKNQSTNKKSNGFITVEKIYNELQGLGFTVGQIDHVISYNLSRKLIESTRRGDVFSEDNMPSMIRVTSLGAYHIDKLIEQFTYLDAIIIDTPIFNSDNRKIIKTSSDIRARVNNVSFFQKYLDEIWLEHDLGNHLDWETISSNISANTERVSRIIR</sequence>
<protein>
    <submittedName>
        <fullName evidence="1">Uncharacterized protein</fullName>
    </submittedName>
</protein>
<reference evidence="2" key="1">
    <citation type="submission" date="2016-10" db="EMBL/GenBank/DDBJ databases">
        <authorList>
            <person name="Varghese N."/>
            <person name="Submissions S."/>
        </authorList>
    </citation>
    <scope>NUCLEOTIDE SEQUENCE [LARGE SCALE GENOMIC DNA]</scope>
    <source>
        <strain evidence="2">DSM 24740</strain>
    </source>
</reference>
<evidence type="ECO:0000313" key="2">
    <source>
        <dbReference type="Proteomes" id="UP000199021"/>
    </source>
</evidence>
<dbReference type="EMBL" id="FOFB01000005">
    <property type="protein sequence ID" value="SEQ04856.1"/>
    <property type="molecule type" value="Genomic_DNA"/>
</dbReference>
<keyword evidence="2" id="KW-1185">Reference proteome</keyword>
<proteinExistence type="predicted"/>
<dbReference type="InParanoid" id="A0A1H9CUF8"/>
<dbReference type="SUPFAM" id="SSF52540">
    <property type="entry name" value="P-loop containing nucleoside triphosphate hydrolases"/>
    <property type="match status" value="1"/>
</dbReference>
<accession>A0A1H9CUF8</accession>
<dbReference type="InterPro" id="IPR027417">
    <property type="entry name" value="P-loop_NTPase"/>
</dbReference>
<evidence type="ECO:0000313" key="1">
    <source>
        <dbReference type="EMBL" id="SEQ04856.1"/>
    </source>
</evidence>
<dbReference type="Proteomes" id="UP000199021">
    <property type="component" value="Unassembled WGS sequence"/>
</dbReference>
<name>A0A1H9CUF8_9BACT</name>
<dbReference type="RefSeq" id="WP_090166247.1">
    <property type="nucleotide sequence ID" value="NZ_FOFB01000005.1"/>
</dbReference>